<dbReference type="OrthoDB" id="4167490at2759"/>
<feature type="region of interest" description="Disordered" evidence="1">
    <location>
        <begin position="1"/>
        <end position="68"/>
    </location>
</feature>
<dbReference type="AlphaFoldDB" id="A0A9P7MVX7"/>
<comment type="caution">
    <text evidence="2">The sequence shown here is derived from an EMBL/GenBank/DDBJ whole genome shotgun (WGS) entry which is preliminary data.</text>
</comment>
<organism evidence="2 3">
    <name type="scientific">Claviceps arundinis</name>
    <dbReference type="NCBI Taxonomy" id="1623583"/>
    <lineage>
        <taxon>Eukaryota</taxon>
        <taxon>Fungi</taxon>
        <taxon>Dikarya</taxon>
        <taxon>Ascomycota</taxon>
        <taxon>Pezizomycotina</taxon>
        <taxon>Sordariomycetes</taxon>
        <taxon>Hypocreomycetidae</taxon>
        <taxon>Hypocreales</taxon>
        <taxon>Clavicipitaceae</taxon>
        <taxon>Claviceps</taxon>
    </lineage>
</organism>
<feature type="compositionally biased region" description="Basic residues" evidence="1">
    <location>
        <begin position="42"/>
        <end position="54"/>
    </location>
</feature>
<name>A0A9P7MVX7_9HYPO</name>
<gene>
    <name evidence="2" type="ORF">E4U56_007222</name>
</gene>
<protein>
    <submittedName>
        <fullName evidence="2">Uncharacterized protein</fullName>
    </submittedName>
</protein>
<evidence type="ECO:0000256" key="1">
    <source>
        <dbReference type="SAM" id="MobiDB-lite"/>
    </source>
</evidence>
<evidence type="ECO:0000313" key="2">
    <source>
        <dbReference type="EMBL" id="KAG5970828.1"/>
    </source>
</evidence>
<reference evidence="2" key="1">
    <citation type="journal article" date="2020" name="bioRxiv">
        <title>Whole genome comparisons of ergot fungi reveals the divergence and evolution of species within the genus Claviceps are the result of varying mechanisms driving genome evolution and host range expansion.</title>
        <authorList>
            <person name="Wyka S.A."/>
            <person name="Mondo S.J."/>
            <person name="Liu M."/>
            <person name="Dettman J."/>
            <person name="Nalam V."/>
            <person name="Broders K.D."/>
        </authorList>
    </citation>
    <scope>NUCLEOTIDE SEQUENCE</scope>
    <source>
        <strain evidence="2">CCC 1102</strain>
    </source>
</reference>
<dbReference type="EMBL" id="SRPS01000067">
    <property type="protein sequence ID" value="KAG5970828.1"/>
    <property type="molecule type" value="Genomic_DNA"/>
</dbReference>
<accession>A0A9P7MVX7</accession>
<sequence length="389" mass="44733">MCRAQKAVQEMISPPSPEMNPKPMQGRRIHKRSLSVTPNSPSKRKKTRRKKTKRTPASMSARCSSRSRPSLQDLPVELLEIIFLYSMNLALPRSSPLLGAKLSGKATLSRVFMAAFHGIWKSSLSMCEGAQEEFHPEWEEWSEPDDEQLEEEAYTQFALVSMPWANIDFILDVQQVWADKYARGRFFDHDEDRGDFYCPGWDISYTPRFHQHLIQHSLGEMTFDARACFEADYDRALALPFSPDEFSEATLSGLPQLTFPVVPMNLITGPWDEEKKRRLFWLARANLDYVSNTLDLGPRAVEVKLACLDTAAISTENLDPLIANCLMGSDSWFFEDLPEDARYERLDKLVERIDRGGEEVDMDILRFVVTQLDYEGCLVEYHFPRDDEL</sequence>
<proteinExistence type="predicted"/>
<evidence type="ECO:0000313" key="3">
    <source>
        <dbReference type="Proteomes" id="UP000784919"/>
    </source>
</evidence>
<feature type="compositionally biased region" description="Low complexity" evidence="1">
    <location>
        <begin position="55"/>
        <end position="68"/>
    </location>
</feature>
<dbReference type="Proteomes" id="UP000784919">
    <property type="component" value="Unassembled WGS sequence"/>
</dbReference>